<protein>
    <submittedName>
        <fullName evidence="1">Uncharacterized protein</fullName>
    </submittedName>
</protein>
<dbReference type="Proteomes" id="UP000186102">
    <property type="component" value="Unassembled WGS sequence"/>
</dbReference>
<evidence type="ECO:0000313" key="1">
    <source>
        <dbReference type="EMBL" id="OLN32741.1"/>
    </source>
</evidence>
<gene>
    <name evidence="1" type="ORF">DSOL_1492</name>
</gene>
<dbReference type="AlphaFoldDB" id="A0A1Q8QZL3"/>
<reference evidence="1 2" key="1">
    <citation type="submission" date="2016-09" db="EMBL/GenBank/DDBJ databases">
        <title>Complete genome of Desulfosporosinus sp. OL.</title>
        <authorList>
            <person name="Mardanov A."/>
            <person name="Beletsky A."/>
            <person name="Panova A."/>
            <person name="Karnachuk O."/>
            <person name="Ravin N."/>
        </authorList>
    </citation>
    <scope>NUCLEOTIDE SEQUENCE [LARGE SCALE GENOMIC DNA]</scope>
    <source>
        <strain evidence="1 2">OL</strain>
    </source>
</reference>
<name>A0A1Q8QZL3_9FIRM</name>
<organism evidence="1 2">
    <name type="scientific">Desulfosporosinus metallidurans</name>
    <dbReference type="NCBI Taxonomy" id="1888891"/>
    <lineage>
        <taxon>Bacteria</taxon>
        <taxon>Bacillati</taxon>
        <taxon>Bacillota</taxon>
        <taxon>Clostridia</taxon>
        <taxon>Eubacteriales</taxon>
        <taxon>Desulfitobacteriaceae</taxon>
        <taxon>Desulfosporosinus</taxon>
    </lineage>
</organism>
<evidence type="ECO:0000313" key="2">
    <source>
        <dbReference type="Proteomes" id="UP000186102"/>
    </source>
</evidence>
<keyword evidence="2" id="KW-1185">Reference proteome</keyword>
<proteinExistence type="predicted"/>
<accession>A0A1Q8QZL3</accession>
<dbReference type="EMBL" id="MLBF01000007">
    <property type="protein sequence ID" value="OLN32741.1"/>
    <property type="molecule type" value="Genomic_DNA"/>
</dbReference>
<sequence length="44" mass="4481">MREICTPGSVGVGSPKVTLLPGAEGEIPLAYLPPPGSKAKFMAL</sequence>
<comment type="caution">
    <text evidence="1">The sequence shown here is derived from an EMBL/GenBank/DDBJ whole genome shotgun (WGS) entry which is preliminary data.</text>
</comment>